<evidence type="ECO:0000313" key="1">
    <source>
        <dbReference type="EMBL" id="MFC5367186.1"/>
    </source>
</evidence>
<gene>
    <name evidence="1" type="ORF">ACFPJ5_09545</name>
</gene>
<reference evidence="1 2" key="1">
    <citation type="journal article" date="2019" name="Int. J. Syst. Evol. Microbiol.">
        <title>The Global Catalogue of Microorganisms (GCM) 10K type strain sequencing project: providing services to taxonomists for standard genome sequencing and annotation.</title>
        <authorList>
            <consortium name="The Broad Institute Genomics Platform"/>
            <consortium name="The Broad Institute Genome Sequencing Center for Infectious Disease"/>
            <person name="Wu L."/>
            <person name="Ma J."/>
        </authorList>
    </citation>
    <scope>NUCLEOTIDE SEQUENCE [LARGE SCALE GENOMIC DNA]</scope>
    <source>
        <strain evidence="1 2">CGMCC 1.12237</strain>
    </source>
</reference>
<keyword evidence="2" id="KW-1185">Reference proteome</keyword>
<dbReference type="AlphaFoldDB" id="A0ABD5RB02"/>
<proteinExistence type="predicted"/>
<dbReference type="EMBL" id="JBHSKX010000002">
    <property type="protein sequence ID" value="MFC5367186.1"/>
    <property type="molecule type" value="Genomic_DNA"/>
</dbReference>
<dbReference type="Proteomes" id="UP001596201">
    <property type="component" value="Unassembled WGS sequence"/>
</dbReference>
<name>A0ABD5RB02_9EURY</name>
<organism evidence="1 2">
    <name type="scientific">Salinirubrum litoreum</name>
    <dbReference type="NCBI Taxonomy" id="1126234"/>
    <lineage>
        <taxon>Archaea</taxon>
        <taxon>Methanobacteriati</taxon>
        <taxon>Methanobacteriota</taxon>
        <taxon>Stenosarchaea group</taxon>
        <taxon>Halobacteria</taxon>
        <taxon>Halobacteriales</taxon>
        <taxon>Haloferacaceae</taxon>
        <taxon>Salinirubrum</taxon>
    </lineage>
</organism>
<evidence type="ECO:0000313" key="2">
    <source>
        <dbReference type="Proteomes" id="UP001596201"/>
    </source>
</evidence>
<sequence>MDLPVAFRTLADWASDSSPLYETLCRGIAEDPTLLDLAEEVPADRWAPHVTLSAVHYLLLNGADHPLARFYPSLTESPEDPTEAYPHFHDFCVAHTDDLIPLLRHRRTQTNAVGRCAGLYPAFCYIDQQTPGSLALLELGASAGLNLNWDRYAYEYDSKRFGASDATVTVHSSVRAGSPPLQQTPPAVNARLGVDLNPLDPTDATDAAWLRALVWPEHTERLDVLDTAIEHSHGNPPQVVGDDAVETLVKHADSLPRDGPLVVYHTALLYQLSQEQRTTLHRALTTIGETRPVWWLSGDGETEDPGTFGLEVTRFPDGDTVRLGRYEQHGRWIDWCQ</sequence>
<dbReference type="RefSeq" id="WP_227229451.1">
    <property type="nucleotide sequence ID" value="NZ_JAJCVJ010000002.1"/>
</dbReference>
<comment type="caution">
    <text evidence="1">The sequence shown here is derived from an EMBL/GenBank/DDBJ whole genome shotgun (WGS) entry which is preliminary data.</text>
</comment>
<dbReference type="PIRSF" id="PIRSF012608">
    <property type="entry name" value="UCP012608"/>
    <property type="match status" value="1"/>
</dbReference>
<dbReference type="Pfam" id="PF10094">
    <property type="entry name" value="DUF2332"/>
    <property type="match status" value="1"/>
</dbReference>
<dbReference type="InterPro" id="IPR011200">
    <property type="entry name" value="UCP012608"/>
</dbReference>
<accession>A0ABD5RB02</accession>
<protein>
    <submittedName>
        <fullName evidence="1">DUF2332 domain-containing protein</fullName>
    </submittedName>
</protein>